<gene>
    <name evidence="1" type="ORF">ACFFLM_21155</name>
</gene>
<organism evidence="1 2">
    <name type="scientific">Deinococcus oregonensis</name>
    <dbReference type="NCBI Taxonomy" id="1805970"/>
    <lineage>
        <taxon>Bacteria</taxon>
        <taxon>Thermotogati</taxon>
        <taxon>Deinococcota</taxon>
        <taxon>Deinococci</taxon>
        <taxon>Deinococcales</taxon>
        <taxon>Deinococcaceae</taxon>
        <taxon>Deinococcus</taxon>
    </lineage>
</organism>
<proteinExistence type="predicted"/>
<dbReference type="RefSeq" id="WP_380015331.1">
    <property type="nucleotide sequence ID" value="NZ_JBHLYR010000062.1"/>
</dbReference>
<dbReference type="Proteomes" id="UP001589733">
    <property type="component" value="Unassembled WGS sequence"/>
</dbReference>
<evidence type="ECO:0000313" key="1">
    <source>
        <dbReference type="EMBL" id="MFB9994468.1"/>
    </source>
</evidence>
<accession>A0ABV6B3X2</accession>
<comment type="caution">
    <text evidence="1">The sequence shown here is derived from an EMBL/GenBank/DDBJ whole genome shotgun (WGS) entry which is preliminary data.</text>
</comment>
<keyword evidence="2" id="KW-1185">Reference proteome</keyword>
<reference evidence="1 2" key="1">
    <citation type="submission" date="2024-09" db="EMBL/GenBank/DDBJ databases">
        <authorList>
            <person name="Sun Q."/>
            <person name="Mori K."/>
        </authorList>
    </citation>
    <scope>NUCLEOTIDE SEQUENCE [LARGE SCALE GENOMIC DNA]</scope>
    <source>
        <strain evidence="1 2">JCM 13503</strain>
    </source>
</reference>
<dbReference type="EMBL" id="JBHLYR010000062">
    <property type="protein sequence ID" value="MFB9994468.1"/>
    <property type="molecule type" value="Genomic_DNA"/>
</dbReference>
<sequence length="103" mass="11737">MPSRIGVHLEQLKQALEKRLPMNCTVYVEGWPAELPDVVLVTVKTYQIKTATIGGIELPFVVLKWRQKTEEQITEEVDVFVQAELVKGLPPKGPEGFIRRPFH</sequence>
<name>A0ABV6B3X2_9DEIO</name>
<protein>
    <submittedName>
        <fullName evidence="1">Uncharacterized protein</fullName>
    </submittedName>
</protein>
<evidence type="ECO:0000313" key="2">
    <source>
        <dbReference type="Proteomes" id="UP001589733"/>
    </source>
</evidence>